<proteinExistence type="predicted"/>
<dbReference type="Proteomes" id="UP000550401">
    <property type="component" value="Unassembled WGS sequence"/>
</dbReference>
<organism evidence="2 3">
    <name type="scientific">Dokdonella fugitiva</name>
    <dbReference type="NCBI Taxonomy" id="328517"/>
    <lineage>
        <taxon>Bacteria</taxon>
        <taxon>Pseudomonadati</taxon>
        <taxon>Pseudomonadota</taxon>
        <taxon>Gammaproteobacteria</taxon>
        <taxon>Lysobacterales</taxon>
        <taxon>Rhodanobacteraceae</taxon>
        <taxon>Dokdonella</taxon>
    </lineage>
</organism>
<dbReference type="PANTHER" id="PTHR36220">
    <property type="entry name" value="UNNAMED PRODUCT"/>
    <property type="match status" value="1"/>
</dbReference>
<dbReference type="InterPro" id="IPR028994">
    <property type="entry name" value="Integrin_alpha_N"/>
</dbReference>
<accession>A0A839EYX3</accession>
<dbReference type="EMBL" id="JACGXL010000001">
    <property type="protein sequence ID" value="MBA8886398.1"/>
    <property type="molecule type" value="Genomic_DNA"/>
</dbReference>
<dbReference type="SMART" id="SM00191">
    <property type="entry name" value="Int_alpha"/>
    <property type="match status" value="3"/>
</dbReference>
<sequence length="449" mass="45472">MNRAACVVLCLFATSAAAAGWTHVGRIEAPCCFSGSPDGMKFGTAIAADLDTSSPPKIRALYVGAPGFSINDGATVYPEAGIVFVFVPVDGNWQVTTYLQPAFPQAYGHFGAAVAVDSGVVAIGEPGYDNGAHADAGRITLLNDRNRNLPTYTPPQFDGLYFWDSTVDNGRFGSSVAVAGDGIGTNGTGNWIAGGAPGSSTGCSALIYFGDDQSWDDKGSVCGATAGDTFGASVGVYSFGANDMLMAVGAPGEGITTGGAHVYHLSGGALANLSNLQAEHPGQFGFFGTSIAIDGQRLYVGATGGDKPGTGRTGSVTLFNPGGPNHYTLDGEVFPGSDAQAGDLCGASIHVNPIGTDFAMGCPGSDAQSNGEGFARVVTPIPFLGGTLWIDQALQMGSLPHGADDMGRGVAVVGDHVFAGAPLADDALGSDNGIVQIFGPDELFANGFD</sequence>
<dbReference type="PANTHER" id="PTHR36220:SF1">
    <property type="entry name" value="GAMMA TUBULIN COMPLEX COMPONENT C-TERMINAL DOMAIN-CONTAINING PROTEIN"/>
    <property type="match status" value="1"/>
</dbReference>
<evidence type="ECO:0008006" key="4">
    <source>
        <dbReference type="Google" id="ProtNLM"/>
    </source>
</evidence>
<evidence type="ECO:0000313" key="3">
    <source>
        <dbReference type="Proteomes" id="UP000550401"/>
    </source>
</evidence>
<feature type="chain" id="PRO_5032807950" description="FG-GAP repeat protein" evidence="1">
    <location>
        <begin position="20"/>
        <end position="449"/>
    </location>
</feature>
<protein>
    <recommendedName>
        <fullName evidence="4">FG-GAP repeat protein</fullName>
    </recommendedName>
</protein>
<keyword evidence="3" id="KW-1185">Reference proteome</keyword>
<reference evidence="2 3" key="1">
    <citation type="submission" date="2020-07" db="EMBL/GenBank/DDBJ databases">
        <title>Genomic Encyclopedia of Type Strains, Phase IV (KMG-V): Genome sequencing to study the core and pangenomes of soil and plant-associated prokaryotes.</title>
        <authorList>
            <person name="Whitman W."/>
        </authorList>
    </citation>
    <scope>NUCLEOTIDE SEQUENCE [LARGE SCALE GENOMIC DNA]</scope>
    <source>
        <strain evidence="2 3">RH2WT43</strain>
    </source>
</reference>
<dbReference type="AlphaFoldDB" id="A0A839EYX3"/>
<gene>
    <name evidence="2" type="ORF">FHW12_000589</name>
</gene>
<dbReference type="RefSeq" id="WP_182529483.1">
    <property type="nucleotide sequence ID" value="NZ_JACGXL010000001.1"/>
</dbReference>
<feature type="signal peptide" evidence="1">
    <location>
        <begin position="1"/>
        <end position="19"/>
    </location>
</feature>
<keyword evidence="1" id="KW-0732">Signal</keyword>
<evidence type="ECO:0000313" key="2">
    <source>
        <dbReference type="EMBL" id="MBA8886398.1"/>
    </source>
</evidence>
<evidence type="ECO:0000256" key="1">
    <source>
        <dbReference type="SAM" id="SignalP"/>
    </source>
</evidence>
<dbReference type="InterPro" id="IPR013519">
    <property type="entry name" value="Int_alpha_beta-p"/>
</dbReference>
<dbReference type="Gene3D" id="2.130.10.130">
    <property type="entry name" value="Integrin alpha, N-terminal"/>
    <property type="match status" value="2"/>
</dbReference>
<comment type="caution">
    <text evidence="2">The sequence shown here is derived from an EMBL/GenBank/DDBJ whole genome shotgun (WGS) entry which is preliminary data.</text>
</comment>
<name>A0A839EYX3_9GAMM</name>